<gene>
    <name evidence="1" type="ORF">LCGC14_0974770</name>
</gene>
<reference evidence="1" key="1">
    <citation type="journal article" date="2015" name="Nature">
        <title>Complex archaea that bridge the gap between prokaryotes and eukaryotes.</title>
        <authorList>
            <person name="Spang A."/>
            <person name="Saw J.H."/>
            <person name="Jorgensen S.L."/>
            <person name="Zaremba-Niedzwiedzka K."/>
            <person name="Martijn J."/>
            <person name="Lind A.E."/>
            <person name="van Eijk R."/>
            <person name="Schleper C."/>
            <person name="Guy L."/>
            <person name="Ettema T.J."/>
        </authorList>
    </citation>
    <scope>NUCLEOTIDE SEQUENCE</scope>
</reference>
<protein>
    <submittedName>
        <fullName evidence="1">Uncharacterized protein</fullName>
    </submittedName>
</protein>
<dbReference type="AlphaFoldDB" id="A0A0F9NWS1"/>
<comment type="caution">
    <text evidence="1">The sequence shown here is derived from an EMBL/GenBank/DDBJ whole genome shotgun (WGS) entry which is preliminary data.</text>
</comment>
<dbReference type="EMBL" id="LAZR01003603">
    <property type="protein sequence ID" value="KKN16557.1"/>
    <property type="molecule type" value="Genomic_DNA"/>
</dbReference>
<organism evidence="1">
    <name type="scientific">marine sediment metagenome</name>
    <dbReference type="NCBI Taxonomy" id="412755"/>
    <lineage>
        <taxon>unclassified sequences</taxon>
        <taxon>metagenomes</taxon>
        <taxon>ecological metagenomes</taxon>
    </lineage>
</organism>
<evidence type="ECO:0000313" key="1">
    <source>
        <dbReference type="EMBL" id="KKN16557.1"/>
    </source>
</evidence>
<proteinExistence type="predicted"/>
<name>A0A0F9NWS1_9ZZZZ</name>
<accession>A0A0F9NWS1</accession>
<sequence length="156" mass="17353">MIADIVKTYLDQTVPELIKSYEGKGLRASGEYARELRTVVTTSGTKINAKITGPIQSIFMEGGRGPNRDTSHQAVKNLGWHLKQWVKDKGIDVNPYAAAHKIVNQGIQVPNSHNPGGAISDVIDDDWFDKLNESLRFDIIKNVTSDVLKQFKSFNN</sequence>